<dbReference type="GO" id="GO:0036396">
    <property type="term" value="C:RNA N6-methyladenosine methyltransferase complex"/>
    <property type="evidence" value="ECO:0007669"/>
    <property type="project" value="TreeGrafter"/>
</dbReference>
<dbReference type="Proteomes" id="UP000518752">
    <property type="component" value="Unassembled WGS sequence"/>
</dbReference>
<dbReference type="InterPro" id="IPR016024">
    <property type="entry name" value="ARM-type_fold"/>
</dbReference>
<feature type="compositionally biased region" description="Polar residues" evidence="7">
    <location>
        <begin position="85"/>
        <end position="97"/>
    </location>
</feature>
<name>A0A8H5HU13_9AGAR</name>
<keyword evidence="4" id="KW-0949">S-adenosyl-L-methionine</keyword>
<evidence type="ECO:0000313" key="9">
    <source>
        <dbReference type="Proteomes" id="UP000518752"/>
    </source>
</evidence>
<organism evidence="8 9">
    <name type="scientific">Collybiopsis confluens</name>
    <dbReference type="NCBI Taxonomy" id="2823264"/>
    <lineage>
        <taxon>Eukaryota</taxon>
        <taxon>Fungi</taxon>
        <taxon>Dikarya</taxon>
        <taxon>Basidiomycota</taxon>
        <taxon>Agaricomycotina</taxon>
        <taxon>Agaricomycetes</taxon>
        <taxon>Agaricomycetidae</taxon>
        <taxon>Agaricales</taxon>
        <taxon>Marasmiineae</taxon>
        <taxon>Omphalotaceae</taxon>
        <taxon>Collybiopsis</taxon>
    </lineage>
</organism>
<feature type="region of interest" description="Disordered" evidence="7">
    <location>
        <begin position="1607"/>
        <end position="1628"/>
    </location>
</feature>
<dbReference type="SUPFAM" id="SSF50978">
    <property type="entry name" value="WD40 repeat-like"/>
    <property type="match status" value="1"/>
</dbReference>
<reference evidence="8 9" key="1">
    <citation type="journal article" date="2020" name="ISME J.">
        <title>Uncovering the hidden diversity of litter-decomposition mechanisms in mushroom-forming fungi.</title>
        <authorList>
            <person name="Floudas D."/>
            <person name="Bentzer J."/>
            <person name="Ahren D."/>
            <person name="Johansson T."/>
            <person name="Persson P."/>
            <person name="Tunlid A."/>
        </authorList>
    </citation>
    <scope>NUCLEOTIDE SEQUENCE [LARGE SCALE GENOMIC DNA]</scope>
    <source>
        <strain evidence="8 9">CBS 406.79</strain>
    </source>
</reference>
<dbReference type="Pfam" id="PF05063">
    <property type="entry name" value="MT-A70"/>
    <property type="match status" value="2"/>
</dbReference>
<dbReference type="Pfam" id="PF00400">
    <property type="entry name" value="WD40"/>
    <property type="match status" value="1"/>
</dbReference>
<keyword evidence="3" id="KW-0808">Transferase</keyword>
<dbReference type="GO" id="GO:0032259">
    <property type="term" value="P:methylation"/>
    <property type="evidence" value="ECO:0007669"/>
    <property type="project" value="UniProtKB-KW"/>
</dbReference>
<dbReference type="GO" id="GO:0005634">
    <property type="term" value="C:nucleus"/>
    <property type="evidence" value="ECO:0007669"/>
    <property type="project" value="TreeGrafter"/>
</dbReference>
<dbReference type="InterPro" id="IPR015943">
    <property type="entry name" value="WD40/YVTN_repeat-like_dom_sf"/>
</dbReference>
<feature type="compositionally biased region" description="Low complexity" evidence="7">
    <location>
        <begin position="175"/>
        <end position="185"/>
    </location>
</feature>
<dbReference type="InterPro" id="IPR007757">
    <property type="entry name" value="MT-A70-like"/>
</dbReference>
<evidence type="ECO:0000256" key="7">
    <source>
        <dbReference type="SAM" id="MobiDB-lite"/>
    </source>
</evidence>
<evidence type="ECO:0000256" key="5">
    <source>
        <dbReference type="ARBA" id="ARBA00048957"/>
    </source>
</evidence>
<keyword evidence="2" id="KW-0489">Methyltransferase</keyword>
<dbReference type="InterPro" id="IPR029063">
    <property type="entry name" value="SAM-dependent_MTases_sf"/>
</dbReference>
<sequence length="1913" mass="211065">MHIPLSFNSSSSPSSSSTQVLTSWGLSSSDDDLAGGALTGLQDGSILLLRPSLDLSEKQAKIPGALPSPAALSRASLATATSRSNSPAGSHVSPFSVTPRSRIVSGVNTEQVEAPKTYVDFDDEAEKLKDMLSGRPGHNHRGGSFDLHRERPTVIDDTLLHETNIPSAKRRKDAPSSISSTAASPAPTPPLISPYLRDPTKTTASRDQDLKVVCHIIPPSVGRLNPVAKIELLYHNEVSVVLHESGQLAILSNRDGECFDDFQLANTDISSDGTKSSVFIRYEWIWTHLRSYIAGESILLLASAAVFPESVPSTSNPEDSVRDGCRVVLLEVQTSHLVGNLEMKLAPIGQWFYDGLPQASGLQYMGDHSCVFYFVGVDGKFTMQRVHILSRPLDVPTPPKDARESQVNLGVLGPVPNLFKSKPKPFDAEIPALKSGRVQLEDISVIGHITSQSPLVDYHFTSIRDEIYGVGWSENELIAFCYGAGAISILFSYPIANVYQAQWLYGNDTIGVALEGRCELYKIVAVDASGDETILLHPRLSKTISIDPYVAIEFISLSELLIIDCDQNLLKHSWDGRREHQPSVQDAAQTIWSRSEGSIGPANFPQVTVTMTLSMEMIILGYSDGLIRRSSFLKLWEGKVSPSDSAVCSDLPLTGSVVSLHVVTNHRINVQFIVGGGDDGSIAIWTMNLKVCARWTIFTTSLHRIGQFPDIKGRPLRDVILFVAQDGTIAMVALDGFQFLYVVPGSPSPLQRVFLGEDNLFLAYANQRARLWGIHTMEFWRSMTMDKAEEVIAQGGWSEIIIRAYQPPLNLPVRNIADGNYDLNTACTLSLDLNAFLSDSLLIIKTLSTNRKQTRDIFLAREHLQSILSLLVTPGLNEGVDDICYEKLGVKRTNSSAGFLRNGFISLYHCPRPEHHWSLSGHVSAARALAIVAVLRALSIFEESAATVIAFYATGLSEAVGPTYKPLSLAFLAQRWFENSSRRNAPVHIDLTLGAHLPLPDELRHSARLLFDAAIVRLSDEQTNAIVDEWQHQLPCLQPTADKESTLAALALFLCGYLAADKYSMLPANALIDIARSITLYLHDEHSVHRVLAIDLCSRGFHVWQHYIDALEILRSLFSLATNFRKESINAQNVGAQARIAVLHLASNHTPLFMTTLGLDILNPISTEHRKSVMQIVAFLIKKRPLVLYPNLPKLMEAVVKSLDPNSTSNRDAVLDTVTEILGHVVKTFPNVDFHMASQRLAVGTSEGAMVMYDLKTAIRLYVLEGHKKRIAACSFSPDGRRLVTLSLEEGVVLVWKVGSSFVSFFNPGAPPRQGHSGSDPFKTLPFNVGHAGNMTIADTLQLVDFEWTAERSVKLKIRDSILTFTLLALFNSGAVSTPISSKALLTRVITCQLPSLPPNLPRYRLTDLSKFEAALESLAHDWDSAELKLVREDGQLIVMDVVLPSGISTTASGLDFNPRKRKRVIDEEADSAAGSEPEDDDDEKSIQEIGRYRQSGLAGFSKQQREVYAFMQQGTAKGKLLAEQFYSHSTFEPICSHITKDTCGASRQLEGIEGICDRVHFRPVIRPHTDVSLGHCSYLNTCYSEPTYAQSPSIPPFPSGAIHSHALPPGARGPTSLPSGLGAGGRGKEKAPCRYLHYEVDWDGGDGIKDGAKDINKALGSSALVKKHNLNIGLGPAGRPVQTLPPQWINCDVRRFDYSVLGKFHVIMADPPWDIHMSLPYGTMTDDEMRAMPIPTLQDEGLLFLWVTGRAMEVGRECLETWGYTRIDEVIWLKTNQLQRVIRTGRTGHWLNHTKEHMLVGVKTQYRKKKEEKTDGEIGAQDECEFEPIDPPILPKWVNKGLDVDVIVSEVRETSRKPEEVYGLIERMCPGGRKVEIFGRKHNTRPGWLTLGNQLGPDQIYEEDLARRIKAK</sequence>
<dbReference type="GO" id="GO:0001734">
    <property type="term" value="F:mRNA m(6)A methyltransferase activity"/>
    <property type="evidence" value="ECO:0007669"/>
    <property type="project" value="UniProtKB-EC"/>
</dbReference>
<evidence type="ECO:0000256" key="2">
    <source>
        <dbReference type="ARBA" id="ARBA00022603"/>
    </source>
</evidence>
<dbReference type="SMART" id="SM00320">
    <property type="entry name" value="WD40"/>
    <property type="match status" value="3"/>
</dbReference>
<evidence type="ECO:0000256" key="4">
    <source>
        <dbReference type="ARBA" id="ARBA00022691"/>
    </source>
</evidence>
<proteinExistence type="inferred from homology"/>
<evidence type="ECO:0000256" key="1">
    <source>
        <dbReference type="ARBA" id="ARBA00012160"/>
    </source>
</evidence>
<feature type="region of interest" description="Disordered" evidence="7">
    <location>
        <begin position="131"/>
        <end position="204"/>
    </location>
</feature>
<dbReference type="Gene3D" id="2.130.10.10">
    <property type="entry name" value="YVTN repeat-like/Quinoprotein amine dehydrogenase"/>
    <property type="match status" value="1"/>
</dbReference>
<protein>
    <recommendedName>
        <fullName evidence="1">mRNA m(6)A methyltransferase</fullName>
        <ecNumber evidence="1">2.1.1.348</ecNumber>
    </recommendedName>
</protein>
<dbReference type="PANTHER" id="PTHR12829:SF7">
    <property type="entry name" value="N6-ADENOSINE-METHYLTRANSFERASE CATALYTIC SUBUNIT"/>
    <property type="match status" value="1"/>
</dbReference>
<keyword evidence="9" id="KW-1185">Reference proteome</keyword>
<feature type="compositionally biased region" description="Basic and acidic residues" evidence="7">
    <location>
        <begin position="146"/>
        <end position="160"/>
    </location>
</feature>
<comment type="caution">
    <text evidence="8">The sequence shown here is derived from an EMBL/GenBank/DDBJ whole genome shotgun (WGS) entry which is preliminary data.</text>
</comment>
<feature type="region of interest" description="Disordered" evidence="7">
    <location>
        <begin position="1"/>
        <end position="23"/>
    </location>
</feature>
<gene>
    <name evidence="8" type="ORF">D9757_004343</name>
</gene>
<dbReference type="EMBL" id="JAACJN010000022">
    <property type="protein sequence ID" value="KAF5389504.1"/>
    <property type="molecule type" value="Genomic_DNA"/>
</dbReference>
<comment type="similarity">
    <text evidence="6">Belongs to the MT-A70-like family.</text>
</comment>
<dbReference type="SUPFAM" id="SSF48371">
    <property type="entry name" value="ARM repeat"/>
    <property type="match status" value="1"/>
</dbReference>
<dbReference type="InterPro" id="IPR036322">
    <property type="entry name" value="WD40_repeat_dom_sf"/>
</dbReference>
<evidence type="ECO:0000256" key="6">
    <source>
        <dbReference type="PROSITE-ProRule" id="PRU00489"/>
    </source>
</evidence>
<dbReference type="PROSITE" id="PS51143">
    <property type="entry name" value="MT_A70"/>
    <property type="match status" value="1"/>
</dbReference>
<evidence type="ECO:0000313" key="8">
    <source>
        <dbReference type="EMBL" id="KAF5389504.1"/>
    </source>
</evidence>
<feature type="region of interest" description="Disordered" evidence="7">
    <location>
        <begin position="77"/>
        <end position="97"/>
    </location>
</feature>
<accession>A0A8H5HU13</accession>
<dbReference type="EC" id="2.1.1.348" evidence="1"/>
<feature type="compositionally biased region" description="Low complexity" evidence="7">
    <location>
        <begin position="1"/>
        <end position="17"/>
    </location>
</feature>
<dbReference type="OrthoDB" id="338622at2759"/>
<dbReference type="InterPro" id="IPR001680">
    <property type="entry name" value="WD40_rpt"/>
</dbReference>
<dbReference type="PANTHER" id="PTHR12829">
    <property type="entry name" value="N6-ADENOSINE-METHYLTRANSFERASE"/>
    <property type="match status" value="1"/>
</dbReference>
<dbReference type="SUPFAM" id="SSF53335">
    <property type="entry name" value="S-adenosyl-L-methionine-dependent methyltransferases"/>
    <property type="match status" value="1"/>
</dbReference>
<evidence type="ECO:0000256" key="3">
    <source>
        <dbReference type="ARBA" id="ARBA00022679"/>
    </source>
</evidence>
<comment type="catalytic activity">
    <reaction evidence="5">
        <text>an adenosine in mRNA + S-adenosyl-L-methionine = an N(6)-methyladenosine in mRNA + S-adenosyl-L-homocysteine + H(+)</text>
        <dbReference type="Rhea" id="RHEA:55584"/>
        <dbReference type="Rhea" id="RHEA-COMP:12414"/>
        <dbReference type="Rhea" id="RHEA-COMP:12417"/>
        <dbReference type="ChEBI" id="CHEBI:15378"/>
        <dbReference type="ChEBI" id="CHEBI:57856"/>
        <dbReference type="ChEBI" id="CHEBI:59789"/>
        <dbReference type="ChEBI" id="CHEBI:74411"/>
        <dbReference type="ChEBI" id="CHEBI:74449"/>
        <dbReference type="EC" id="2.1.1.348"/>
    </reaction>
</comment>